<dbReference type="EMBL" id="CALNXK010000216">
    <property type="protein sequence ID" value="CAH3176767.1"/>
    <property type="molecule type" value="Genomic_DNA"/>
</dbReference>
<dbReference type="PANTHER" id="PTHR46289:SF17">
    <property type="entry name" value="HAT C-TERMINAL DIMERISATION DOMAIN-CONTAINING PROTEIN"/>
    <property type="match status" value="1"/>
</dbReference>
<dbReference type="Proteomes" id="UP001159405">
    <property type="component" value="Unassembled WGS sequence"/>
</dbReference>
<dbReference type="InterPro" id="IPR012337">
    <property type="entry name" value="RNaseH-like_sf"/>
</dbReference>
<dbReference type="Pfam" id="PF05699">
    <property type="entry name" value="Dimer_Tnp_hAT"/>
    <property type="match status" value="1"/>
</dbReference>
<dbReference type="InterPro" id="IPR025398">
    <property type="entry name" value="DUF4371"/>
</dbReference>
<feature type="compositionally biased region" description="Acidic residues" evidence="1">
    <location>
        <begin position="43"/>
        <end position="61"/>
    </location>
</feature>
<reference evidence="3 4" key="1">
    <citation type="submission" date="2022-05" db="EMBL/GenBank/DDBJ databases">
        <authorList>
            <consortium name="Genoscope - CEA"/>
            <person name="William W."/>
        </authorList>
    </citation>
    <scope>NUCLEOTIDE SEQUENCE [LARGE SCALE GENOMIC DNA]</scope>
</reference>
<accession>A0ABN8RHG8</accession>
<protein>
    <recommendedName>
        <fullName evidence="2">TTF-type domain-containing protein</fullName>
    </recommendedName>
</protein>
<gene>
    <name evidence="3" type="ORF">PLOB_00018417</name>
</gene>
<dbReference type="InterPro" id="IPR052958">
    <property type="entry name" value="IFN-induced_PKR_regulator"/>
</dbReference>
<feature type="domain" description="TTF-type" evidence="2">
    <location>
        <begin position="108"/>
        <end position="211"/>
    </location>
</feature>
<dbReference type="Pfam" id="PF14291">
    <property type="entry name" value="DUF4371"/>
    <property type="match status" value="1"/>
</dbReference>
<organism evidence="3 4">
    <name type="scientific">Porites lobata</name>
    <dbReference type="NCBI Taxonomy" id="104759"/>
    <lineage>
        <taxon>Eukaryota</taxon>
        <taxon>Metazoa</taxon>
        <taxon>Cnidaria</taxon>
        <taxon>Anthozoa</taxon>
        <taxon>Hexacorallia</taxon>
        <taxon>Scleractinia</taxon>
        <taxon>Fungiina</taxon>
        <taxon>Poritidae</taxon>
        <taxon>Porites</taxon>
    </lineage>
</organism>
<feature type="region of interest" description="Disordered" evidence="1">
    <location>
        <begin position="12"/>
        <end position="83"/>
    </location>
</feature>
<dbReference type="SMART" id="SM00597">
    <property type="entry name" value="ZnF_TTF"/>
    <property type="match status" value="1"/>
</dbReference>
<evidence type="ECO:0000313" key="4">
    <source>
        <dbReference type="Proteomes" id="UP001159405"/>
    </source>
</evidence>
<keyword evidence="4" id="KW-1185">Reference proteome</keyword>
<name>A0ABN8RHG8_9CNID</name>
<proteinExistence type="predicted"/>
<dbReference type="InterPro" id="IPR008906">
    <property type="entry name" value="HATC_C_dom"/>
</dbReference>
<evidence type="ECO:0000256" key="1">
    <source>
        <dbReference type="SAM" id="MobiDB-lite"/>
    </source>
</evidence>
<sequence length="805" mass="90945">MFLANVSKTFLSQSAGKMSGRKRPAPAQRGIMDFFDAKKSSNDEDNDENNDENETSEESTSTEDPSPCVRDPNDPANYTGKTLSDDQKLELLTLKNSFPHGFKFPTTAGRRFQLSWMEKRPWLRYSIRNDTAHCIYCICFSNNTVPNESPFISKGFKNWKKAGDERLDTHARSEEHQLSEEKMTNFLKTRRPGNDISARLQRQAAEQQHRTMKGVVSIIDVVIALGQRGIPLRGNWDPSKNEDGNFSFFVDWKSKYDPELKDHLDHASGNAKYTSPRIQNEIINLCDSFIRNRVRASIPKYWSVMADETQDCSTTEQLSICVRYLSSKNEVCEEFIGFVRLEKLDAQTIADTLLHALQEWGFNMSGLVGQGYDGASVMSSSRNGVQAKVAEKYPNATYVHCRSHVLNLAISSGCKAVRSIQNLFDNVSKLTWFLSGSAKRKEIFLQTAAASDDSELLSALVACADEDEEDESAKTLEEGSKRQTVPKFCATRWSAKVTTLSALLAKYGSVLLALDEISSSSSGDAKRDASAYSRLLQDSEFIVALTVSQFVLSFLAQVTKSLQAKSCNLGDAYQSVTLAKECIKSARGDESWQKVWSRISQVADSINVTLIKPRTTTVQRHRANAAHNDQPSDYYRINVFYPFIDHVVSELETRFSVQHEGLITAQNLFPLYLPKLTDRHIEKIKNYFSKHLDFSEKSNFDAELARWRMKHAMEPESEQEGAMPDCSPQEFPAIHKVLSIFLTTPVGSVSCERSFSALRRLKLWTRSSMTENRLSGLAMLLIHRGTDFIPTPKEIYDMKSNWRRI</sequence>
<comment type="caution">
    <text evidence="3">The sequence shown here is derived from an EMBL/GenBank/DDBJ whole genome shotgun (WGS) entry which is preliminary data.</text>
</comment>
<dbReference type="InterPro" id="IPR006580">
    <property type="entry name" value="Znf_TTF"/>
</dbReference>
<dbReference type="PANTHER" id="PTHR46289">
    <property type="entry name" value="52 KDA REPRESSOR OF THE INHIBITOR OF THE PROTEIN KINASE-LIKE PROTEIN-RELATED"/>
    <property type="match status" value="1"/>
</dbReference>
<evidence type="ECO:0000313" key="3">
    <source>
        <dbReference type="EMBL" id="CAH3176767.1"/>
    </source>
</evidence>
<dbReference type="SUPFAM" id="SSF53098">
    <property type="entry name" value="Ribonuclease H-like"/>
    <property type="match status" value="1"/>
</dbReference>
<evidence type="ECO:0000259" key="2">
    <source>
        <dbReference type="SMART" id="SM00597"/>
    </source>
</evidence>